<dbReference type="EMBL" id="CM055102">
    <property type="protein sequence ID" value="KAJ7538464.1"/>
    <property type="molecule type" value="Genomic_DNA"/>
</dbReference>
<evidence type="ECO:0000313" key="1">
    <source>
        <dbReference type="EMBL" id="KAJ7538464.1"/>
    </source>
</evidence>
<organism evidence="1 2">
    <name type="scientific">Diphasiastrum complanatum</name>
    <name type="common">Issler's clubmoss</name>
    <name type="synonym">Lycopodium complanatum</name>
    <dbReference type="NCBI Taxonomy" id="34168"/>
    <lineage>
        <taxon>Eukaryota</taxon>
        <taxon>Viridiplantae</taxon>
        <taxon>Streptophyta</taxon>
        <taxon>Embryophyta</taxon>
        <taxon>Tracheophyta</taxon>
        <taxon>Lycopodiopsida</taxon>
        <taxon>Lycopodiales</taxon>
        <taxon>Lycopodiaceae</taxon>
        <taxon>Lycopodioideae</taxon>
        <taxon>Diphasiastrum</taxon>
    </lineage>
</organism>
<protein>
    <submittedName>
        <fullName evidence="1">Uncharacterized protein</fullName>
    </submittedName>
</protein>
<comment type="caution">
    <text evidence="1">The sequence shown here is derived from an EMBL/GenBank/DDBJ whole genome shotgun (WGS) entry which is preliminary data.</text>
</comment>
<proteinExistence type="predicted"/>
<name>A0ACC2C9C6_DIPCM</name>
<sequence length="1622" mass="177269">MGAGAGATDTIDSRSSLQVAVDEAEAEIRLEFAGQEDLRRQLLFLEKGRNLLDLKFVDGSSTTAKPLSPRAEQNMASHAQGLVGDVAEIQSVAGLESSGNFGSRKSSALVGGNRTPSRNRIEGYSVVHGPSRDQANIQNSSYRTNCYDNGQKLARDTVHLLPEKEPAILFAPFTSKRSSLQGNALPIEHIHNLLPSEKIQSISNERNEPDQLSRKEKHVWLHSVSSKNDLAECSVPFFEVSFEIKKGATISSQATSSLPFQHEISGFKEKEHLFNERYIVNLDSINTKAPYMTNTADCDIPSSFKSSRQVDPAKPGQLAPGDTTIKKIPVGVTTRNSPSLTYKYPLGIENTLNLHSGENAEVLTSAKSVAAIAHVSQSVHNKKLVMSHGNIVLAAKKNEALHGDRQSKNSIVDSKLKHTTAVANQPELVGNACSLNILNDANISCETMAQQDSKKLHWVASTGTYIETYLNNKAPSTGELATTNFQRVSVDCELEQDKRMCADEKWATAAKKARGDTILERAKVVKNSQDQIAKWASRKAMPELSKRKCHWEFVLEEVAWMANDFMKERLWKMSAAAQLCQWAAHCVYHSQFKSLRSEQEPKRGTFNTRKRVVKHSHSTGTSLSKESFEELNQIECLDNCDIKMAVPVDVDNSTYQEGKLFYVVPEGVLESYRNSVERDWAAVEAEHLAEAEAQACLVTDLDMPAFGHETKPLIGQSLARIGYGYDGDKPEIQDITSSLDSSGGPRSVVAKRKRKQILKATNRSSEVVPNVVSYLPDPDTFDSVASDYAPARRPVNSYVVNQANVGSIPTKRLRTAAVAARQRAPGTAGSTLNKLDVTGLENNITGAMEVQQKGLHCLLEVSVPLRNPKAESSPKNSTQGATSDDICSSHAPKKKKNAKFHSVALSSTADGALHASYSGKLSNSAYVQQYEVNRNVEQKAQIKRKSDQLQQTTSNVSSSDLGFGPTTETPEILSSQGVAEQHLLKKVKLLKQLPEEHHDSICTPNQVQATQASPLVANLTSSHKVLRQNSSRDRAKKNKLGKGYILQPPISQPGLGIPWSTIEDQAILALVHDLGPNWELVSDVLSSSSQVKGIFRKPVDCEARHKALLECLLTDEIDSSEDINSHAQSSSFLRNSKGSIRVLLQRLQGPMEEDTLKVHFACIVHIVQQDHHRRNQIKNDSQKLQEILPAHISHVSAMSQLGPSSLTDGALTPLDLCDRPSLNAEVPTNAFMAYPPHMSGMGFTGVVSSGSRLRPSSASLPLLSSLHGGPTLSPSTATMNAARDAQWMAASMRALSAEEQRLRYTRLVTGRGLPQDPSCGNVPLMNLSHSSDCSIPILPMTNNGSLIGGLSRSLSFPRPGIQTMLVSGVSGIVPGGINGMLPSAGIAVASTSTLATGSVAGQLNLMRRPRDALQTIRAGQGTEDQRLMLIQELQHHASQGNTHAAAALSSLPNTMVSSPSHAFVLQQQQSLHQLQPQQPNQAYLQLAKERRLQQEQEQQQQYHKRLLQQHHQQQQQLQHNSSVQPQSHSLAQHQPITTHQQKLHSQHVNPTMPALTPEEQSAVPLSPPTLQTSRPQQSLTTTQHQSLGPSVEDSSHQVLNQKQLQSHQQLQSQLPSRGVKGP</sequence>
<accession>A0ACC2C9C6</accession>
<reference evidence="2" key="1">
    <citation type="journal article" date="2024" name="Proc. Natl. Acad. Sci. U.S.A.">
        <title>Extraordinary preservation of gene collinearity over three hundred million years revealed in homosporous lycophytes.</title>
        <authorList>
            <person name="Li C."/>
            <person name="Wickell D."/>
            <person name="Kuo L.Y."/>
            <person name="Chen X."/>
            <person name="Nie B."/>
            <person name="Liao X."/>
            <person name="Peng D."/>
            <person name="Ji J."/>
            <person name="Jenkins J."/>
            <person name="Williams M."/>
            <person name="Shu S."/>
            <person name="Plott C."/>
            <person name="Barry K."/>
            <person name="Rajasekar S."/>
            <person name="Grimwood J."/>
            <person name="Han X."/>
            <person name="Sun S."/>
            <person name="Hou Z."/>
            <person name="He W."/>
            <person name="Dai G."/>
            <person name="Sun C."/>
            <person name="Schmutz J."/>
            <person name="Leebens-Mack J.H."/>
            <person name="Li F.W."/>
            <person name="Wang L."/>
        </authorList>
    </citation>
    <scope>NUCLEOTIDE SEQUENCE [LARGE SCALE GENOMIC DNA]</scope>
    <source>
        <strain evidence="2">cv. PW_Plant_1</strain>
    </source>
</reference>
<gene>
    <name evidence="1" type="ORF">O6H91_11G049100</name>
</gene>
<keyword evidence="2" id="KW-1185">Reference proteome</keyword>
<evidence type="ECO:0000313" key="2">
    <source>
        <dbReference type="Proteomes" id="UP001162992"/>
    </source>
</evidence>
<dbReference type="Proteomes" id="UP001162992">
    <property type="component" value="Chromosome 11"/>
</dbReference>